<dbReference type="PROSITE" id="PS51977">
    <property type="entry name" value="WGR"/>
    <property type="match status" value="1"/>
</dbReference>
<sequence>MTTTYLELSQDGGGAHKFYEVTVDGTVVSVRYGRIGAAGQLQTSAFPTPEKARAAAEKKIGEKVRKGYAPAVQGQRAPRSVTRRQVTSAPSTARAVAPVLWRFRTGSSAFGIHVDEDRCWVGNQTGDVYTLSHQGEVLARYNLPDGVKCLVADDFWIYAGCDDGRVYDLSSKLPFAAYEIAHDVDIFWLDIHEGVLHVSDRAGRLTVIDHEDEHQWARTGRGEHAWLVRADDRAVYHGGERGVTAYAHGSGAELWHTATRGAVLFGWQEEDAVYAGTANRVVQRLAKRDGAVEATFTCDAPVYSCATSPGGRFVFAGDSSSSVYCFDRHGTRLWKLGTGGGSALSMQYLDERLYLVTTDGSLVCVDASEQAITAAQQGSVPVARDVKLAAALPTYAPATTAASVTAVAAAPAGAIVVECVQDAGRLRVRVVSEGYDPTWRVQFPRAIREPGVRYVVDALHPASGGFYRVRGDIRRLR</sequence>
<dbReference type="PANTHER" id="PTHR30634">
    <property type="entry name" value="OUTER MEMBRANE LOLAB LIPOPROTEIN INSERTION APPARATUS"/>
    <property type="match status" value="1"/>
</dbReference>
<evidence type="ECO:0000259" key="1">
    <source>
        <dbReference type="PROSITE" id="PS51977"/>
    </source>
</evidence>
<gene>
    <name evidence="2" type="ORF">NX801_17920</name>
</gene>
<dbReference type="SUPFAM" id="SSF142921">
    <property type="entry name" value="WGR domain-like"/>
    <property type="match status" value="1"/>
</dbReference>
<reference evidence="2" key="1">
    <citation type="submission" date="2022-08" db="EMBL/GenBank/DDBJ databases">
        <authorList>
            <person name="Somphong A."/>
            <person name="Phongsopitanun W."/>
        </authorList>
    </citation>
    <scope>NUCLEOTIDE SEQUENCE</scope>
    <source>
        <strain evidence="2">LP05-1</strain>
    </source>
</reference>
<evidence type="ECO:0000313" key="3">
    <source>
        <dbReference type="Proteomes" id="UP001431313"/>
    </source>
</evidence>
<name>A0ABT2CJC1_9ACTN</name>
<organism evidence="2 3">
    <name type="scientific">Streptomyces pyxinae</name>
    <dbReference type="NCBI Taxonomy" id="2970734"/>
    <lineage>
        <taxon>Bacteria</taxon>
        <taxon>Bacillati</taxon>
        <taxon>Actinomycetota</taxon>
        <taxon>Actinomycetes</taxon>
        <taxon>Kitasatosporales</taxon>
        <taxon>Streptomycetaceae</taxon>
        <taxon>Streptomyces</taxon>
    </lineage>
</organism>
<dbReference type="Gene3D" id="2.20.140.10">
    <property type="entry name" value="WGR domain"/>
    <property type="match status" value="1"/>
</dbReference>
<dbReference type="SUPFAM" id="SSF50998">
    <property type="entry name" value="Quinoprotein alcohol dehydrogenase-like"/>
    <property type="match status" value="1"/>
</dbReference>
<dbReference type="SMART" id="SM00773">
    <property type="entry name" value="WGR"/>
    <property type="match status" value="1"/>
</dbReference>
<dbReference type="InterPro" id="IPR036930">
    <property type="entry name" value="WGR_dom_sf"/>
</dbReference>
<dbReference type="Pfam" id="PF05406">
    <property type="entry name" value="WGR"/>
    <property type="match status" value="1"/>
</dbReference>
<proteinExistence type="predicted"/>
<dbReference type="EMBL" id="JANUGQ010000014">
    <property type="protein sequence ID" value="MCS0637509.1"/>
    <property type="molecule type" value="Genomic_DNA"/>
</dbReference>
<dbReference type="InterPro" id="IPR011047">
    <property type="entry name" value="Quinoprotein_ADH-like_sf"/>
</dbReference>
<dbReference type="PANTHER" id="PTHR30634:SF13">
    <property type="entry name" value="PROTEIN YEHF"/>
    <property type="match status" value="1"/>
</dbReference>
<dbReference type="Proteomes" id="UP001431313">
    <property type="component" value="Unassembled WGS sequence"/>
</dbReference>
<dbReference type="InterPro" id="IPR050458">
    <property type="entry name" value="LolB"/>
</dbReference>
<feature type="domain" description="WGR" evidence="1">
    <location>
        <begin position="1"/>
        <end position="81"/>
    </location>
</feature>
<comment type="caution">
    <text evidence="2">The sequence shown here is derived from an EMBL/GenBank/DDBJ whole genome shotgun (WGS) entry which is preliminary data.</text>
</comment>
<dbReference type="RefSeq" id="WP_258788757.1">
    <property type="nucleotide sequence ID" value="NZ_JANUGQ010000014.1"/>
</dbReference>
<accession>A0ABT2CJC1</accession>
<dbReference type="InterPro" id="IPR049809">
    <property type="entry name" value="YehF/YfeS-like_WGR"/>
</dbReference>
<dbReference type="InterPro" id="IPR015943">
    <property type="entry name" value="WD40/YVTN_repeat-like_dom_sf"/>
</dbReference>
<keyword evidence="3" id="KW-1185">Reference proteome</keyword>
<dbReference type="CDD" id="cd07996">
    <property type="entry name" value="WGR_MMR_like"/>
    <property type="match status" value="1"/>
</dbReference>
<dbReference type="InterPro" id="IPR008893">
    <property type="entry name" value="WGR_domain"/>
</dbReference>
<protein>
    <submittedName>
        <fullName evidence="2">WGR domain-containing protein</fullName>
    </submittedName>
</protein>
<evidence type="ECO:0000313" key="2">
    <source>
        <dbReference type="EMBL" id="MCS0637509.1"/>
    </source>
</evidence>
<dbReference type="Gene3D" id="2.130.10.10">
    <property type="entry name" value="YVTN repeat-like/Quinoprotein amine dehydrogenase"/>
    <property type="match status" value="2"/>
</dbReference>